<dbReference type="GO" id="GO:0009378">
    <property type="term" value="F:four-way junction helicase activity"/>
    <property type="evidence" value="ECO:0007669"/>
    <property type="project" value="InterPro"/>
</dbReference>
<feature type="domain" description="Helix-hairpin-helix DNA-binding motif class 1" evidence="5">
    <location>
        <begin position="107"/>
        <end position="126"/>
    </location>
</feature>
<keyword evidence="3" id="KW-0238">DNA-binding</keyword>
<name>A0A381PNS6_9ZZZZ</name>
<dbReference type="GO" id="GO:0006310">
    <property type="term" value="P:DNA recombination"/>
    <property type="evidence" value="ECO:0007669"/>
    <property type="project" value="InterPro"/>
</dbReference>
<dbReference type="SUPFAM" id="SSF50249">
    <property type="entry name" value="Nucleic acid-binding proteins"/>
    <property type="match status" value="1"/>
</dbReference>
<evidence type="ECO:0000256" key="4">
    <source>
        <dbReference type="ARBA" id="ARBA00023204"/>
    </source>
</evidence>
<dbReference type="Gene3D" id="1.10.150.20">
    <property type="entry name" value="5' to 3' exonuclease, C-terminal subdomain"/>
    <property type="match status" value="1"/>
</dbReference>
<keyword evidence="4" id="KW-0234">DNA repair</keyword>
<feature type="domain" description="Helix-hairpin-helix DNA-binding motif class 1" evidence="5">
    <location>
        <begin position="72"/>
        <end position="91"/>
    </location>
</feature>
<keyword evidence="1" id="KW-0963">Cytoplasm</keyword>
<protein>
    <recommendedName>
        <fullName evidence="5">Helix-hairpin-helix DNA-binding motif class 1 domain-containing protein</fullName>
    </recommendedName>
</protein>
<dbReference type="InterPro" id="IPR000085">
    <property type="entry name" value="RuvA"/>
</dbReference>
<evidence type="ECO:0000256" key="3">
    <source>
        <dbReference type="ARBA" id="ARBA00023125"/>
    </source>
</evidence>
<keyword evidence="2" id="KW-0227">DNA damage</keyword>
<dbReference type="Gene3D" id="2.40.50.140">
    <property type="entry name" value="Nucleic acid-binding proteins"/>
    <property type="match status" value="1"/>
</dbReference>
<dbReference type="InterPro" id="IPR013849">
    <property type="entry name" value="DNA_helicase_Holl-junc_RuvA_I"/>
</dbReference>
<evidence type="ECO:0000256" key="2">
    <source>
        <dbReference type="ARBA" id="ARBA00022763"/>
    </source>
</evidence>
<dbReference type="AlphaFoldDB" id="A0A381PNS6"/>
<reference evidence="6" key="1">
    <citation type="submission" date="2018-05" db="EMBL/GenBank/DDBJ databases">
        <authorList>
            <person name="Lanie J.A."/>
            <person name="Ng W.-L."/>
            <person name="Kazmierczak K.M."/>
            <person name="Andrzejewski T.M."/>
            <person name="Davidsen T.M."/>
            <person name="Wayne K.J."/>
            <person name="Tettelin H."/>
            <person name="Glass J.I."/>
            <person name="Rusch D."/>
            <person name="Podicherti R."/>
            <person name="Tsui H.-C.T."/>
            <person name="Winkler M.E."/>
        </authorList>
    </citation>
    <scope>NUCLEOTIDE SEQUENCE</scope>
</reference>
<dbReference type="NCBIfam" id="TIGR00084">
    <property type="entry name" value="ruvA"/>
    <property type="match status" value="1"/>
</dbReference>
<dbReference type="Gene3D" id="1.10.8.10">
    <property type="entry name" value="DNA helicase RuvA subunit, C-terminal domain"/>
    <property type="match status" value="1"/>
</dbReference>
<dbReference type="Pfam" id="PF07499">
    <property type="entry name" value="RuvA_C"/>
    <property type="match status" value="1"/>
</dbReference>
<dbReference type="GO" id="GO:0006281">
    <property type="term" value="P:DNA repair"/>
    <property type="evidence" value="ECO:0007669"/>
    <property type="project" value="UniProtKB-KW"/>
</dbReference>
<evidence type="ECO:0000256" key="1">
    <source>
        <dbReference type="ARBA" id="ARBA00022490"/>
    </source>
</evidence>
<dbReference type="InterPro" id="IPR010994">
    <property type="entry name" value="RuvA_2-like"/>
</dbReference>
<dbReference type="InterPro" id="IPR036267">
    <property type="entry name" value="RuvA_C_sf"/>
</dbReference>
<evidence type="ECO:0000313" key="6">
    <source>
        <dbReference type="EMBL" id="SUZ68264.1"/>
    </source>
</evidence>
<dbReference type="SUPFAM" id="SSF46929">
    <property type="entry name" value="DNA helicase RuvA subunit, C-terminal domain"/>
    <property type="match status" value="1"/>
</dbReference>
<gene>
    <name evidence="6" type="ORF">METZ01_LOCUS21118</name>
</gene>
<dbReference type="CDD" id="cd14332">
    <property type="entry name" value="UBA_RuvA_C"/>
    <property type="match status" value="1"/>
</dbReference>
<dbReference type="SMART" id="SM00278">
    <property type="entry name" value="HhH1"/>
    <property type="match status" value="2"/>
</dbReference>
<sequence length="198" mass="21634">MDSITGKLFAKSPTEAIVDINGIRFRIHISISTYESLPSVGNPVELLTHLHVKEDILDLFGFKDSSERNLFINLNTITGIGPRSAMNILSGTNPDEFKNRIVSGDVQSLTVIPGIGPKTAKRIIVELKEKFASDFDGKDELGFMESNESSSVKDAVNALLSLGYKPAQINKTLKDLEKAGDLFGGLEEIIRKALAKMI</sequence>
<proteinExistence type="inferred from homology"/>
<dbReference type="HAMAP" id="MF_00031">
    <property type="entry name" value="DNA_HJ_migration_RuvA"/>
    <property type="match status" value="1"/>
</dbReference>
<dbReference type="InterPro" id="IPR003583">
    <property type="entry name" value="Hlx-hairpin-Hlx_DNA-bd_motif"/>
</dbReference>
<dbReference type="InterPro" id="IPR012340">
    <property type="entry name" value="NA-bd_OB-fold"/>
</dbReference>
<dbReference type="GO" id="GO:0005524">
    <property type="term" value="F:ATP binding"/>
    <property type="evidence" value="ECO:0007669"/>
    <property type="project" value="InterPro"/>
</dbReference>
<dbReference type="GO" id="GO:0009379">
    <property type="term" value="C:Holliday junction helicase complex"/>
    <property type="evidence" value="ECO:0007669"/>
    <property type="project" value="InterPro"/>
</dbReference>
<evidence type="ECO:0000259" key="5">
    <source>
        <dbReference type="SMART" id="SM00278"/>
    </source>
</evidence>
<dbReference type="Pfam" id="PF01330">
    <property type="entry name" value="RuvA_N"/>
    <property type="match status" value="1"/>
</dbReference>
<dbReference type="Pfam" id="PF14520">
    <property type="entry name" value="HHH_5"/>
    <property type="match status" value="1"/>
</dbReference>
<dbReference type="GO" id="GO:0003677">
    <property type="term" value="F:DNA binding"/>
    <property type="evidence" value="ECO:0007669"/>
    <property type="project" value="UniProtKB-KW"/>
</dbReference>
<dbReference type="InterPro" id="IPR011114">
    <property type="entry name" value="RuvA_C"/>
</dbReference>
<dbReference type="EMBL" id="UINC01001035">
    <property type="protein sequence ID" value="SUZ68264.1"/>
    <property type="molecule type" value="Genomic_DNA"/>
</dbReference>
<accession>A0A381PNS6</accession>
<organism evidence="6">
    <name type="scientific">marine metagenome</name>
    <dbReference type="NCBI Taxonomy" id="408172"/>
    <lineage>
        <taxon>unclassified sequences</taxon>
        <taxon>metagenomes</taxon>
        <taxon>ecological metagenomes</taxon>
    </lineage>
</organism>
<dbReference type="SUPFAM" id="SSF47781">
    <property type="entry name" value="RuvA domain 2-like"/>
    <property type="match status" value="1"/>
</dbReference>